<dbReference type="AlphaFoldDB" id="A0A1B6BY86"/>
<feature type="transmembrane region" description="Helical" evidence="1">
    <location>
        <begin position="12"/>
        <end position="29"/>
    </location>
</feature>
<protein>
    <submittedName>
        <fullName evidence="2">Uncharacterized protein</fullName>
    </submittedName>
</protein>
<reference evidence="2" key="1">
    <citation type="submission" date="2015-12" db="EMBL/GenBank/DDBJ databases">
        <title>De novo transcriptome assembly of four potential Pierce s Disease insect vectors from Arizona vineyards.</title>
        <authorList>
            <person name="Tassone E.E."/>
        </authorList>
    </citation>
    <scope>NUCLEOTIDE SEQUENCE</scope>
</reference>
<keyword evidence="1" id="KW-1133">Transmembrane helix</keyword>
<evidence type="ECO:0000313" key="2">
    <source>
        <dbReference type="EMBL" id="JAS06247.1"/>
    </source>
</evidence>
<feature type="non-terminal residue" evidence="2">
    <location>
        <position position="1"/>
    </location>
</feature>
<dbReference type="EMBL" id="GEDC01031051">
    <property type="protein sequence ID" value="JAS06247.1"/>
    <property type="molecule type" value="Transcribed_RNA"/>
</dbReference>
<gene>
    <name evidence="2" type="ORF">g.768</name>
</gene>
<accession>A0A1B6BY86</accession>
<evidence type="ECO:0000256" key="1">
    <source>
        <dbReference type="SAM" id="Phobius"/>
    </source>
</evidence>
<name>A0A1B6BY86_9HEMI</name>
<keyword evidence="1" id="KW-0812">Transmembrane</keyword>
<proteinExistence type="predicted"/>
<sequence length="141" mass="16476">FFYCSKKTNVMGLYYNYVFLLCVYLIKLIQCKPISKFPSSTFIDDNCLENEGYNYSVVKRENGTDWFDQEVARINKETLKTDWNMTLIPLSTTSKSMFNLPQWLQGSGKNGKAKKIYPIRHKGWDSGNHYHKKQLGNHTTI</sequence>
<keyword evidence="1" id="KW-0472">Membrane</keyword>
<organism evidence="2">
    <name type="scientific">Clastoptera arizonana</name>
    <name type="common">Arizona spittle bug</name>
    <dbReference type="NCBI Taxonomy" id="38151"/>
    <lineage>
        <taxon>Eukaryota</taxon>
        <taxon>Metazoa</taxon>
        <taxon>Ecdysozoa</taxon>
        <taxon>Arthropoda</taxon>
        <taxon>Hexapoda</taxon>
        <taxon>Insecta</taxon>
        <taxon>Pterygota</taxon>
        <taxon>Neoptera</taxon>
        <taxon>Paraneoptera</taxon>
        <taxon>Hemiptera</taxon>
        <taxon>Auchenorrhyncha</taxon>
        <taxon>Cercopoidea</taxon>
        <taxon>Clastopteridae</taxon>
        <taxon>Clastoptera</taxon>
    </lineage>
</organism>